<dbReference type="AlphaFoldDB" id="A0A381XU35"/>
<protein>
    <submittedName>
        <fullName evidence="1">Uncharacterized protein</fullName>
    </submittedName>
</protein>
<evidence type="ECO:0000313" key="1">
    <source>
        <dbReference type="EMBL" id="SVA67982.1"/>
    </source>
</evidence>
<organism evidence="1">
    <name type="scientific">marine metagenome</name>
    <dbReference type="NCBI Taxonomy" id="408172"/>
    <lineage>
        <taxon>unclassified sequences</taxon>
        <taxon>metagenomes</taxon>
        <taxon>ecological metagenomes</taxon>
    </lineage>
</organism>
<sequence length="52" mass="5935">MNSHDIDHDWPGFPIRKSTDQRVFVAPRGLSQLTTSFIDFWSQGIHLVPLVA</sequence>
<reference evidence="1" key="1">
    <citation type="submission" date="2018-05" db="EMBL/GenBank/DDBJ databases">
        <authorList>
            <person name="Lanie J.A."/>
            <person name="Ng W.-L."/>
            <person name="Kazmierczak K.M."/>
            <person name="Andrzejewski T.M."/>
            <person name="Davidsen T.M."/>
            <person name="Wayne K.J."/>
            <person name="Tettelin H."/>
            <person name="Glass J.I."/>
            <person name="Rusch D."/>
            <person name="Podicherti R."/>
            <person name="Tsui H.-C.T."/>
            <person name="Winkler M.E."/>
        </authorList>
    </citation>
    <scope>NUCLEOTIDE SEQUENCE</scope>
</reference>
<dbReference type="EMBL" id="UINC01016306">
    <property type="protein sequence ID" value="SVA67982.1"/>
    <property type="molecule type" value="Genomic_DNA"/>
</dbReference>
<accession>A0A381XU35</accession>
<name>A0A381XU35_9ZZZZ</name>
<proteinExistence type="predicted"/>
<gene>
    <name evidence="1" type="ORF">METZ01_LOCUS120836</name>
</gene>